<name>A0A9P6B8A5_9AGAM</name>
<protein>
    <submittedName>
        <fullName evidence="1">Uncharacterized protein</fullName>
    </submittedName>
</protein>
<keyword evidence="2" id="KW-1185">Reference proteome</keyword>
<organism evidence="1 2">
    <name type="scientific">Hydnum rufescens UP504</name>
    <dbReference type="NCBI Taxonomy" id="1448309"/>
    <lineage>
        <taxon>Eukaryota</taxon>
        <taxon>Fungi</taxon>
        <taxon>Dikarya</taxon>
        <taxon>Basidiomycota</taxon>
        <taxon>Agaricomycotina</taxon>
        <taxon>Agaricomycetes</taxon>
        <taxon>Cantharellales</taxon>
        <taxon>Hydnaceae</taxon>
        <taxon>Hydnum</taxon>
    </lineage>
</organism>
<proteinExistence type="predicted"/>
<dbReference type="OrthoDB" id="2679825at2759"/>
<gene>
    <name evidence="1" type="ORF">BS47DRAFT_1337929</name>
</gene>
<comment type="caution">
    <text evidence="1">The sequence shown here is derived from an EMBL/GenBank/DDBJ whole genome shotgun (WGS) entry which is preliminary data.</text>
</comment>
<dbReference type="EMBL" id="MU128922">
    <property type="protein sequence ID" value="KAF9518790.1"/>
    <property type="molecule type" value="Genomic_DNA"/>
</dbReference>
<evidence type="ECO:0000313" key="1">
    <source>
        <dbReference type="EMBL" id="KAF9518790.1"/>
    </source>
</evidence>
<accession>A0A9P6B8A5</accession>
<reference evidence="1" key="1">
    <citation type="journal article" date="2020" name="Nat. Commun.">
        <title>Large-scale genome sequencing of mycorrhizal fungi provides insights into the early evolution of symbiotic traits.</title>
        <authorList>
            <person name="Miyauchi S."/>
            <person name="Kiss E."/>
            <person name="Kuo A."/>
            <person name="Drula E."/>
            <person name="Kohler A."/>
            <person name="Sanchez-Garcia M."/>
            <person name="Morin E."/>
            <person name="Andreopoulos B."/>
            <person name="Barry K.W."/>
            <person name="Bonito G."/>
            <person name="Buee M."/>
            <person name="Carver A."/>
            <person name="Chen C."/>
            <person name="Cichocki N."/>
            <person name="Clum A."/>
            <person name="Culley D."/>
            <person name="Crous P.W."/>
            <person name="Fauchery L."/>
            <person name="Girlanda M."/>
            <person name="Hayes R.D."/>
            <person name="Keri Z."/>
            <person name="LaButti K."/>
            <person name="Lipzen A."/>
            <person name="Lombard V."/>
            <person name="Magnuson J."/>
            <person name="Maillard F."/>
            <person name="Murat C."/>
            <person name="Nolan M."/>
            <person name="Ohm R.A."/>
            <person name="Pangilinan J."/>
            <person name="Pereira M.F."/>
            <person name="Perotto S."/>
            <person name="Peter M."/>
            <person name="Pfister S."/>
            <person name="Riley R."/>
            <person name="Sitrit Y."/>
            <person name="Stielow J.B."/>
            <person name="Szollosi G."/>
            <person name="Zifcakova L."/>
            <person name="Stursova M."/>
            <person name="Spatafora J.W."/>
            <person name="Tedersoo L."/>
            <person name="Vaario L.M."/>
            <person name="Yamada A."/>
            <person name="Yan M."/>
            <person name="Wang P."/>
            <person name="Xu J."/>
            <person name="Bruns T."/>
            <person name="Baldrian P."/>
            <person name="Vilgalys R."/>
            <person name="Dunand C."/>
            <person name="Henrissat B."/>
            <person name="Grigoriev I.V."/>
            <person name="Hibbett D."/>
            <person name="Nagy L.G."/>
            <person name="Martin F.M."/>
        </authorList>
    </citation>
    <scope>NUCLEOTIDE SEQUENCE</scope>
    <source>
        <strain evidence="1">UP504</strain>
    </source>
</reference>
<dbReference type="InterPro" id="IPR054208">
    <property type="entry name" value="DUF6914"/>
</dbReference>
<dbReference type="Proteomes" id="UP000886523">
    <property type="component" value="Unassembled WGS sequence"/>
</dbReference>
<sequence length="189" mass="21434">MFKLSLPNKKRLYMALYPREPSVENPESFHVALLLMRKQPTNEVDDTVRYHVISKINPQREVVWSFVAEHGVRARTIKLVGLVLLGKIPPDVTQGHLEACLRSIPMEQDNPMWNCTHWVMNAIETLAQEQIIPTPSKPPEMILANADRFISGLERDPEAPIPTCSIEGNEITSELVDSMYAYGPGMRTK</sequence>
<evidence type="ECO:0000313" key="2">
    <source>
        <dbReference type="Proteomes" id="UP000886523"/>
    </source>
</evidence>
<dbReference type="Pfam" id="PF21858">
    <property type="entry name" value="DUF6914"/>
    <property type="match status" value="1"/>
</dbReference>
<dbReference type="AlphaFoldDB" id="A0A9P6B8A5"/>